<gene>
    <name evidence="2" type="ORF">Pla22_38600</name>
</gene>
<dbReference type="EMBL" id="SJPI01000002">
    <property type="protein sequence ID" value="TWT51083.1"/>
    <property type="molecule type" value="Genomic_DNA"/>
</dbReference>
<sequence length="317" mass="33542">MTKHVLCCLGLAVMIGLPCRSNELPRLTPMLGSSVVKAVMKYFGSEGTEQATKYITKQGGKEVIERVTSTASRQGGDELLEQVARITQTHGPDAISAIDNVPSIAPVVKAINELPEAQAKQALSRLAAGTTGRELGETVAKHGTVVLKAELKHPGVGGSLARKLGSEGGELATELTTDQAIALARHADDIAKLPPTQRSGILSLIRKDAERMFGFIGRFVENNPGKVLFTAAGTTIILQESERMLGGDEIVFDADGNPVVVTKPGMLGRPAVMAADTAKHVSDNYLRPLFYAGLAFVVFFSGVVVWRKLGRGTGADA</sequence>
<evidence type="ECO:0000313" key="2">
    <source>
        <dbReference type="EMBL" id="TWT51083.1"/>
    </source>
</evidence>
<organism evidence="2 3">
    <name type="scientific">Rubripirellula amarantea</name>
    <dbReference type="NCBI Taxonomy" id="2527999"/>
    <lineage>
        <taxon>Bacteria</taxon>
        <taxon>Pseudomonadati</taxon>
        <taxon>Planctomycetota</taxon>
        <taxon>Planctomycetia</taxon>
        <taxon>Pirellulales</taxon>
        <taxon>Pirellulaceae</taxon>
        <taxon>Rubripirellula</taxon>
    </lineage>
</organism>
<keyword evidence="3" id="KW-1185">Reference proteome</keyword>
<keyword evidence="1" id="KW-0472">Membrane</keyword>
<keyword evidence="1" id="KW-1133">Transmembrane helix</keyword>
<proteinExistence type="predicted"/>
<name>A0A5C5WM61_9BACT</name>
<accession>A0A5C5WM61</accession>
<dbReference type="Proteomes" id="UP000316598">
    <property type="component" value="Unassembled WGS sequence"/>
</dbReference>
<protein>
    <submittedName>
        <fullName evidence="2">Uncharacterized protein</fullName>
    </submittedName>
</protein>
<dbReference type="RefSeq" id="WP_242632146.1">
    <property type="nucleotide sequence ID" value="NZ_SJPI01000002.1"/>
</dbReference>
<comment type="caution">
    <text evidence="2">The sequence shown here is derived from an EMBL/GenBank/DDBJ whole genome shotgun (WGS) entry which is preliminary data.</text>
</comment>
<dbReference type="AlphaFoldDB" id="A0A5C5WM61"/>
<evidence type="ECO:0000256" key="1">
    <source>
        <dbReference type="SAM" id="Phobius"/>
    </source>
</evidence>
<keyword evidence="1" id="KW-0812">Transmembrane</keyword>
<evidence type="ECO:0000313" key="3">
    <source>
        <dbReference type="Proteomes" id="UP000316598"/>
    </source>
</evidence>
<feature type="transmembrane region" description="Helical" evidence="1">
    <location>
        <begin position="289"/>
        <end position="306"/>
    </location>
</feature>
<reference evidence="2 3" key="1">
    <citation type="submission" date="2019-02" db="EMBL/GenBank/DDBJ databases">
        <title>Deep-cultivation of Planctomycetes and their phenomic and genomic characterization uncovers novel biology.</title>
        <authorList>
            <person name="Wiegand S."/>
            <person name="Jogler M."/>
            <person name="Boedeker C."/>
            <person name="Pinto D."/>
            <person name="Vollmers J."/>
            <person name="Rivas-Marin E."/>
            <person name="Kohn T."/>
            <person name="Peeters S.H."/>
            <person name="Heuer A."/>
            <person name="Rast P."/>
            <person name="Oberbeckmann S."/>
            <person name="Bunk B."/>
            <person name="Jeske O."/>
            <person name="Meyerdierks A."/>
            <person name="Storesund J.E."/>
            <person name="Kallscheuer N."/>
            <person name="Luecker S."/>
            <person name="Lage O.M."/>
            <person name="Pohl T."/>
            <person name="Merkel B.J."/>
            <person name="Hornburger P."/>
            <person name="Mueller R.-W."/>
            <person name="Bruemmer F."/>
            <person name="Labrenz M."/>
            <person name="Spormann A.M."/>
            <person name="Op Den Camp H."/>
            <person name="Overmann J."/>
            <person name="Amann R."/>
            <person name="Jetten M.S.M."/>
            <person name="Mascher T."/>
            <person name="Medema M.H."/>
            <person name="Devos D.P."/>
            <person name="Kaster A.-K."/>
            <person name="Ovreas L."/>
            <person name="Rohde M."/>
            <person name="Galperin M.Y."/>
            <person name="Jogler C."/>
        </authorList>
    </citation>
    <scope>NUCLEOTIDE SEQUENCE [LARGE SCALE GENOMIC DNA]</scope>
    <source>
        <strain evidence="2 3">Pla22</strain>
    </source>
</reference>